<accession>A0AAE3FUI3</accession>
<dbReference type="InterPro" id="IPR036388">
    <property type="entry name" value="WH-like_DNA-bd_sf"/>
</dbReference>
<comment type="caution">
    <text evidence="5">The sequence shown here is derived from an EMBL/GenBank/DDBJ whole genome shotgun (WGS) entry which is preliminary data.</text>
</comment>
<keyword evidence="3" id="KW-0804">Transcription</keyword>
<dbReference type="Gene3D" id="1.10.10.10">
    <property type="entry name" value="Winged helix-like DNA-binding domain superfamily/Winged helix DNA-binding domain"/>
    <property type="match status" value="1"/>
</dbReference>
<feature type="domain" description="HTH arsR-type" evidence="4">
    <location>
        <begin position="31"/>
        <end position="128"/>
    </location>
</feature>
<reference evidence="5 6" key="1">
    <citation type="journal article" date="2022" name="Syst. Appl. Microbiol.">
        <title>Natronocalculus amylovorans gen. nov., sp. nov., and Natranaeroarchaeum aerophilus sp. nov., dominant culturable amylolytic natronoarchaea from hypersaline soda lakes in southwestern Siberia.</title>
        <authorList>
            <person name="Sorokin D.Y."/>
            <person name="Elcheninov A.G."/>
            <person name="Khizhniak T.V."/>
            <person name="Koenen M."/>
            <person name="Bale N.J."/>
            <person name="Damste J.S.S."/>
            <person name="Kublanov I.V."/>
        </authorList>
    </citation>
    <scope>NUCLEOTIDE SEQUENCE [LARGE SCALE GENOMIC DNA]</scope>
    <source>
        <strain evidence="5 6">AArc-St1-1</strain>
    </source>
</reference>
<keyword evidence="2" id="KW-0238">DNA-binding</keyword>
<dbReference type="InterPro" id="IPR051011">
    <property type="entry name" value="Metal_resp_trans_reg"/>
</dbReference>
<dbReference type="Proteomes" id="UP001202674">
    <property type="component" value="Unassembled WGS sequence"/>
</dbReference>
<organism evidence="5 6">
    <name type="scientific">Natranaeroarchaeum aerophilus</name>
    <dbReference type="NCBI Taxonomy" id="2917711"/>
    <lineage>
        <taxon>Archaea</taxon>
        <taxon>Methanobacteriati</taxon>
        <taxon>Methanobacteriota</taxon>
        <taxon>Stenosarchaea group</taxon>
        <taxon>Halobacteria</taxon>
        <taxon>Halobacteriales</taxon>
        <taxon>Natronoarchaeaceae</taxon>
        <taxon>Natranaeroarchaeum</taxon>
    </lineage>
</organism>
<keyword evidence="6" id="KW-1185">Reference proteome</keyword>
<protein>
    <submittedName>
        <fullName evidence="5">Helix-turn-helix domain-containing protein</fullName>
    </submittedName>
</protein>
<evidence type="ECO:0000256" key="1">
    <source>
        <dbReference type="ARBA" id="ARBA00023015"/>
    </source>
</evidence>
<evidence type="ECO:0000259" key="4">
    <source>
        <dbReference type="SMART" id="SM00418"/>
    </source>
</evidence>
<evidence type="ECO:0000256" key="3">
    <source>
        <dbReference type="ARBA" id="ARBA00023163"/>
    </source>
</evidence>
<proteinExistence type="predicted"/>
<name>A0AAE3FUI3_9EURY</name>
<dbReference type="InterPro" id="IPR036390">
    <property type="entry name" value="WH_DNA-bd_sf"/>
</dbReference>
<evidence type="ECO:0000256" key="2">
    <source>
        <dbReference type="ARBA" id="ARBA00023125"/>
    </source>
</evidence>
<dbReference type="InterPro" id="IPR001845">
    <property type="entry name" value="HTH_ArsR_DNA-bd_dom"/>
</dbReference>
<dbReference type="CDD" id="cd00090">
    <property type="entry name" value="HTH_ARSR"/>
    <property type="match status" value="1"/>
</dbReference>
<dbReference type="GO" id="GO:0003700">
    <property type="term" value="F:DNA-binding transcription factor activity"/>
    <property type="evidence" value="ECO:0007669"/>
    <property type="project" value="InterPro"/>
</dbReference>
<evidence type="ECO:0000313" key="6">
    <source>
        <dbReference type="Proteomes" id="UP001202674"/>
    </source>
</evidence>
<dbReference type="InterPro" id="IPR011991">
    <property type="entry name" value="ArsR-like_HTH"/>
</dbReference>
<dbReference type="EMBL" id="JAKRVY010000015">
    <property type="protein sequence ID" value="MCL9815195.1"/>
    <property type="molecule type" value="Genomic_DNA"/>
</dbReference>
<keyword evidence="1" id="KW-0805">Transcription regulation</keyword>
<dbReference type="AlphaFoldDB" id="A0AAE3FUI3"/>
<evidence type="ECO:0000313" key="5">
    <source>
        <dbReference type="EMBL" id="MCL9815195.1"/>
    </source>
</evidence>
<dbReference type="PANTHER" id="PTHR43132:SF2">
    <property type="entry name" value="ARSENICAL RESISTANCE OPERON REPRESSOR ARSR-RELATED"/>
    <property type="match status" value="1"/>
</dbReference>
<dbReference type="SMART" id="SM00418">
    <property type="entry name" value="HTH_ARSR"/>
    <property type="match status" value="1"/>
</dbReference>
<gene>
    <name evidence="5" type="ORF">AArcSt11_16190</name>
</gene>
<dbReference type="Pfam" id="PF12840">
    <property type="entry name" value="HTH_20"/>
    <property type="match status" value="1"/>
</dbReference>
<sequence>MGTLLPTSSDASIKRSDDPDLLCIDDEHTADVFKTLSSETSQEIFTALNEEPMAAQDIADELDLSLQQVSYHLDNLQETDLITVLDTCYSEKGMEMDVYGPPETPLLLYLGPSDDKPGMLESFKQFAHAIGPIAVPVAIGQIFARLTSDSE</sequence>
<dbReference type="PANTHER" id="PTHR43132">
    <property type="entry name" value="ARSENICAL RESISTANCE OPERON REPRESSOR ARSR-RELATED"/>
    <property type="match status" value="1"/>
</dbReference>
<dbReference type="SUPFAM" id="SSF46785">
    <property type="entry name" value="Winged helix' DNA-binding domain"/>
    <property type="match status" value="1"/>
</dbReference>
<dbReference type="RefSeq" id="WP_250598639.1">
    <property type="nucleotide sequence ID" value="NZ_JAKRVY010000015.1"/>
</dbReference>
<dbReference type="GO" id="GO:0003677">
    <property type="term" value="F:DNA binding"/>
    <property type="evidence" value="ECO:0007669"/>
    <property type="project" value="UniProtKB-KW"/>
</dbReference>